<evidence type="ECO:0008006" key="3">
    <source>
        <dbReference type="Google" id="ProtNLM"/>
    </source>
</evidence>
<evidence type="ECO:0000313" key="1">
    <source>
        <dbReference type="EMBL" id="MCK8482195.1"/>
    </source>
</evidence>
<gene>
    <name evidence="1" type="ORF">MUY34_16310</name>
</gene>
<organism evidence="1 2">
    <name type="scientific">Psychroserpens algicola</name>
    <dbReference type="NCBI Taxonomy" id="1719034"/>
    <lineage>
        <taxon>Bacteria</taxon>
        <taxon>Pseudomonadati</taxon>
        <taxon>Bacteroidota</taxon>
        <taxon>Flavobacteriia</taxon>
        <taxon>Flavobacteriales</taxon>
        <taxon>Flavobacteriaceae</taxon>
        <taxon>Psychroserpens</taxon>
    </lineage>
</organism>
<proteinExistence type="predicted"/>
<dbReference type="EMBL" id="JALPQF010000022">
    <property type="protein sequence ID" value="MCK8482195.1"/>
    <property type="molecule type" value="Genomic_DNA"/>
</dbReference>
<evidence type="ECO:0000313" key="2">
    <source>
        <dbReference type="Proteomes" id="UP001203687"/>
    </source>
</evidence>
<accession>A0ABT0HCU7</accession>
<dbReference type="Proteomes" id="UP001203687">
    <property type="component" value="Unassembled WGS sequence"/>
</dbReference>
<name>A0ABT0HCU7_9FLAO</name>
<protein>
    <recommendedName>
        <fullName evidence="3">DUF4238 domain-containing protein</fullName>
    </recommendedName>
</protein>
<reference evidence="1" key="1">
    <citation type="submission" date="2022-04" db="EMBL/GenBank/DDBJ databases">
        <authorList>
            <person name="Ren T."/>
        </authorList>
    </citation>
    <scope>NUCLEOTIDE SEQUENCE</scope>
    <source>
        <strain evidence="1">F63249</strain>
    </source>
</reference>
<dbReference type="RefSeq" id="WP_248413917.1">
    <property type="nucleotide sequence ID" value="NZ_JALPQF010000022.1"/>
</dbReference>
<keyword evidence="2" id="KW-1185">Reference proteome</keyword>
<sequence>MTRETINTIGFEIFRERLISPSKLGISSRQINYWIHNAIVPFVSIQETTSKTVIEPQPNSSKNSKQKWIRLNLAEAVWVSLVKELFKFKIPLATIKELAYKVWQEPREQKYADEVFKYHINNNPNNLQDSDLKSLANHLDDELLMEHHYRTIINPFTDMVKSTLYRNSIPYTMLYVPETNNYEFYYGDKSLIVDLSSVYIQKPMISLPIIPIVSKVLSINYNDKKNKDLHYLTNVERQIRDIVVFKRPKVVEIAFEDNQINPIVITEKHQSREQLAEYILYNKIKKGSKLLIDIRSSGNYKITLIKK</sequence>
<comment type="caution">
    <text evidence="1">The sequence shown here is derived from an EMBL/GenBank/DDBJ whole genome shotgun (WGS) entry which is preliminary data.</text>
</comment>